<evidence type="ECO:0000313" key="1">
    <source>
        <dbReference type="EMBL" id="PKR86878.1"/>
    </source>
</evidence>
<sequence>MFKSDFQGVRLKKAGGCWRIYEILYSVPENIIHPSNETERHQNLFYKEKSVKDNIDTISNPYESFILPTNIQPF</sequence>
<accession>A0A2N3LQI7</accession>
<organism evidence="1 2">
    <name type="scientific">Heyndrickxia camelliae</name>
    <dbReference type="NCBI Taxonomy" id="1707093"/>
    <lineage>
        <taxon>Bacteria</taxon>
        <taxon>Bacillati</taxon>
        <taxon>Bacillota</taxon>
        <taxon>Bacilli</taxon>
        <taxon>Bacillales</taxon>
        <taxon>Bacillaceae</taxon>
        <taxon>Heyndrickxia</taxon>
    </lineage>
</organism>
<dbReference type="EMBL" id="PIQO01000001">
    <property type="protein sequence ID" value="PKR86878.1"/>
    <property type="molecule type" value="Genomic_DNA"/>
</dbReference>
<dbReference type="RefSeq" id="WP_101352528.1">
    <property type="nucleotide sequence ID" value="NZ_PIQO01000001.1"/>
</dbReference>
<dbReference type="OrthoDB" id="2680601at2"/>
<proteinExistence type="predicted"/>
<reference evidence="1 2" key="1">
    <citation type="submission" date="2017-11" db="EMBL/GenBank/DDBJ databases">
        <title>Bacillus camelliae sp. nov., isolated from pu'er tea.</title>
        <authorList>
            <person name="Niu L."/>
        </authorList>
    </citation>
    <scope>NUCLEOTIDE SEQUENCE [LARGE SCALE GENOMIC DNA]</scope>
    <source>
        <strain evidence="1 2">7578-1</strain>
    </source>
</reference>
<comment type="caution">
    <text evidence="1">The sequence shown here is derived from an EMBL/GenBank/DDBJ whole genome shotgun (WGS) entry which is preliminary data.</text>
</comment>
<evidence type="ECO:0000313" key="2">
    <source>
        <dbReference type="Proteomes" id="UP000233440"/>
    </source>
</evidence>
<dbReference type="AlphaFoldDB" id="A0A2N3LQI7"/>
<name>A0A2N3LQI7_9BACI</name>
<keyword evidence="2" id="KW-1185">Reference proteome</keyword>
<protein>
    <submittedName>
        <fullName evidence="1">Uncharacterized protein</fullName>
    </submittedName>
</protein>
<dbReference type="Proteomes" id="UP000233440">
    <property type="component" value="Unassembled WGS sequence"/>
</dbReference>
<gene>
    <name evidence="1" type="ORF">CWO92_02170</name>
</gene>